<dbReference type="InterPro" id="IPR038063">
    <property type="entry name" value="Transpep_catalytic_dom"/>
</dbReference>
<proteinExistence type="inferred from homology"/>
<name>A0A7I8BJA0_9BURK</name>
<keyword evidence="4" id="KW-0133">Cell shape</keyword>
<keyword evidence="10" id="KW-1185">Reference proteome</keyword>
<evidence type="ECO:0000256" key="2">
    <source>
        <dbReference type="ARBA" id="ARBA00005992"/>
    </source>
</evidence>
<dbReference type="InterPro" id="IPR021225">
    <property type="entry name" value="Tlde1_dom"/>
</dbReference>
<reference evidence="9 10" key="1">
    <citation type="journal article" date="2020" name="Genes (Basel)">
        <title>Genomic Comparison of Insect Gut Symbionts from Divergent Burkholderia Subclades.</title>
        <authorList>
            <person name="Takeshita K."/>
            <person name="Kikuchi Y."/>
        </authorList>
    </citation>
    <scope>NUCLEOTIDE SEQUENCE [LARGE SCALE GENOMIC DNA]</scope>
    <source>
        <strain evidence="9 10">PGU16</strain>
    </source>
</reference>
<dbReference type="CDD" id="cd16913">
    <property type="entry name" value="YkuD_like"/>
    <property type="match status" value="1"/>
</dbReference>
<dbReference type="SUPFAM" id="SSF141523">
    <property type="entry name" value="L,D-transpeptidase catalytic domain-like"/>
    <property type="match status" value="1"/>
</dbReference>
<evidence type="ECO:0000256" key="5">
    <source>
        <dbReference type="ARBA" id="ARBA00022984"/>
    </source>
</evidence>
<gene>
    <name evidence="9" type="ORF">PPGU16_18440</name>
</gene>
<dbReference type="KEGG" id="plad:PPGU16_18440"/>
<keyword evidence="5" id="KW-0573">Peptidoglycan synthesis</keyword>
<dbReference type="RefSeq" id="WP_180719759.1">
    <property type="nucleotide sequence ID" value="NZ_AP023174.1"/>
</dbReference>
<dbReference type="GO" id="GO:0004180">
    <property type="term" value="F:carboxypeptidase activity"/>
    <property type="evidence" value="ECO:0007669"/>
    <property type="project" value="UniProtKB-ARBA"/>
</dbReference>
<evidence type="ECO:0000256" key="7">
    <source>
        <dbReference type="SAM" id="MobiDB-lite"/>
    </source>
</evidence>
<organism evidence="9 10">
    <name type="scientific">Paraburkholderia largidicola</name>
    <dbReference type="NCBI Taxonomy" id="3014751"/>
    <lineage>
        <taxon>Bacteria</taxon>
        <taxon>Pseudomonadati</taxon>
        <taxon>Pseudomonadota</taxon>
        <taxon>Betaproteobacteria</taxon>
        <taxon>Burkholderiales</taxon>
        <taxon>Burkholderiaceae</taxon>
        <taxon>Paraburkholderia</taxon>
    </lineage>
</organism>
<feature type="domain" description="Tlde1" evidence="8">
    <location>
        <begin position="22"/>
        <end position="108"/>
    </location>
</feature>
<dbReference type="Pfam" id="PF10908">
    <property type="entry name" value="Tlde1_dom"/>
    <property type="match status" value="1"/>
</dbReference>
<feature type="compositionally biased region" description="Polar residues" evidence="7">
    <location>
        <begin position="1"/>
        <end position="12"/>
    </location>
</feature>
<dbReference type="Gene3D" id="2.40.440.10">
    <property type="entry name" value="L,D-transpeptidase catalytic domain-like"/>
    <property type="match status" value="1"/>
</dbReference>
<dbReference type="Proteomes" id="UP000510888">
    <property type="component" value="Chromosome 1"/>
</dbReference>
<dbReference type="GO" id="GO:0016740">
    <property type="term" value="F:transferase activity"/>
    <property type="evidence" value="ECO:0007669"/>
    <property type="project" value="UniProtKB-KW"/>
</dbReference>
<dbReference type="GO" id="GO:0071555">
    <property type="term" value="P:cell wall organization"/>
    <property type="evidence" value="ECO:0007669"/>
    <property type="project" value="UniProtKB-KW"/>
</dbReference>
<comment type="similarity">
    <text evidence="2">Belongs to the YkuD family.</text>
</comment>
<dbReference type="UniPathway" id="UPA00219"/>
<keyword evidence="6" id="KW-0961">Cell wall biogenesis/degradation</keyword>
<evidence type="ECO:0000313" key="10">
    <source>
        <dbReference type="Proteomes" id="UP000510888"/>
    </source>
</evidence>
<sequence length="120" mass="12884">MAWTYNQRTGTLTAPDGQLTATDGYSGAGQGRNNPAMESEANVGPIPRGTYQIRSARHSVHTGPVSMDLAPGTGTHTFGRSAFLIHGDNLTHTASHGCIILRREVREQINGSTDRKLIVQ</sequence>
<dbReference type="GO" id="GO:0008360">
    <property type="term" value="P:regulation of cell shape"/>
    <property type="evidence" value="ECO:0007669"/>
    <property type="project" value="UniProtKB-KW"/>
</dbReference>
<evidence type="ECO:0000256" key="4">
    <source>
        <dbReference type="ARBA" id="ARBA00022960"/>
    </source>
</evidence>
<dbReference type="InterPro" id="IPR005490">
    <property type="entry name" value="LD_TPept_cat_dom"/>
</dbReference>
<evidence type="ECO:0000313" key="9">
    <source>
        <dbReference type="EMBL" id="BCF88777.1"/>
    </source>
</evidence>
<comment type="pathway">
    <text evidence="1">Cell wall biogenesis; peptidoglycan biosynthesis.</text>
</comment>
<feature type="region of interest" description="Disordered" evidence="7">
    <location>
        <begin position="1"/>
        <end position="45"/>
    </location>
</feature>
<accession>A0A7I8BJA0</accession>
<evidence type="ECO:0000256" key="1">
    <source>
        <dbReference type="ARBA" id="ARBA00004752"/>
    </source>
</evidence>
<dbReference type="AlphaFoldDB" id="A0A7I8BJA0"/>
<keyword evidence="3" id="KW-0808">Transferase</keyword>
<evidence type="ECO:0000256" key="6">
    <source>
        <dbReference type="ARBA" id="ARBA00023316"/>
    </source>
</evidence>
<protein>
    <recommendedName>
        <fullName evidence="8">Tlde1 domain-containing protein</fullName>
    </recommendedName>
</protein>
<evidence type="ECO:0000259" key="8">
    <source>
        <dbReference type="Pfam" id="PF10908"/>
    </source>
</evidence>
<evidence type="ECO:0000256" key="3">
    <source>
        <dbReference type="ARBA" id="ARBA00022679"/>
    </source>
</evidence>
<dbReference type="GO" id="GO:0009252">
    <property type="term" value="P:peptidoglycan biosynthetic process"/>
    <property type="evidence" value="ECO:0007669"/>
    <property type="project" value="UniProtKB-UniPathway"/>
</dbReference>
<dbReference type="EMBL" id="AP023174">
    <property type="protein sequence ID" value="BCF88777.1"/>
    <property type="molecule type" value="Genomic_DNA"/>
</dbReference>